<feature type="domain" description="Response regulatory" evidence="2">
    <location>
        <begin position="7"/>
        <end position="135"/>
    </location>
</feature>
<dbReference type="Proteomes" id="UP000321181">
    <property type="component" value="Unassembled WGS sequence"/>
</dbReference>
<keyword evidence="1" id="KW-0597">Phosphoprotein</keyword>
<sequence length="154" mass="17004">MTAVPNRVLLVEDNPDDLELARIAFRRAEFASLVDVARDGAEALDYLFAQGAWAHRGSEPPPRLVLLDIKLPLVDGIEVLRRLKGDPGLRHVPVVMMTSSAQDRDLSACYELGANSYIVKPVDMEKFLAVIQGIGLYWLVLNEPDPDAGRVVRA</sequence>
<accession>A0A512DA69</accession>
<feature type="modified residue" description="4-aspartylphosphate" evidence="1">
    <location>
        <position position="68"/>
    </location>
</feature>
<evidence type="ECO:0000313" key="3">
    <source>
        <dbReference type="EMBL" id="GEO33382.1"/>
    </source>
</evidence>
<dbReference type="CDD" id="cd17557">
    <property type="entry name" value="REC_Rcp-like"/>
    <property type="match status" value="1"/>
</dbReference>
<gene>
    <name evidence="3" type="ORF">CAE01nite_11070</name>
</gene>
<dbReference type="SMART" id="SM00448">
    <property type="entry name" value="REC"/>
    <property type="match status" value="1"/>
</dbReference>
<dbReference type="RefSeq" id="WP_146901224.1">
    <property type="nucleotide sequence ID" value="NZ_BAAARM010000002.1"/>
</dbReference>
<dbReference type="GO" id="GO:0000160">
    <property type="term" value="P:phosphorelay signal transduction system"/>
    <property type="evidence" value="ECO:0007669"/>
    <property type="project" value="InterPro"/>
</dbReference>
<evidence type="ECO:0000313" key="4">
    <source>
        <dbReference type="Proteomes" id="UP000321181"/>
    </source>
</evidence>
<dbReference type="SUPFAM" id="SSF52172">
    <property type="entry name" value="CheY-like"/>
    <property type="match status" value="1"/>
</dbReference>
<dbReference type="PANTHER" id="PTHR44520:SF1">
    <property type="entry name" value="TWO-COMPONENT SYSTEM REGULATORY PROTEIN"/>
    <property type="match status" value="1"/>
</dbReference>
<dbReference type="InterPro" id="IPR001789">
    <property type="entry name" value="Sig_transdc_resp-reg_receiver"/>
</dbReference>
<comment type="caution">
    <text evidence="3">The sequence shown here is derived from an EMBL/GenBank/DDBJ whole genome shotgun (WGS) entry which is preliminary data.</text>
</comment>
<name>A0A512DA69_9CELL</name>
<keyword evidence="4" id="KW-1185">Reference proteome</keyword>
<evidence type="ECO:0000259" key="2">
    <source>
        <dbReference type="PROSITE" id="PS50110"/>
    </source>
</evidence>
<dbReference type="InterPro" id="IPR052893">
    <property type="entry name" value="TCS_response_regulator"/>
</dbReference>
<dbReference type="PANTHER" id="PTHR44520">
    <property type="entry name" value="RESPONSE REGULATOR RCP1-RELATED"/>
    <property type="match status" value="1"/>
</dbReference>
<dbReference type="AlphaFoldDB" id="A0A512DA69"/>
<dbReference type="InterPro" id="IPR011006">
    <property type="entry name" value="CheY-like_superfamily"/>
</dbReference>
<dbReference type="EMBL" id="BJYY01000009">
    <property type="protein sequence ID" value="GEO33382.1"/>
    <property type="molecule type" value="Genomic_DNA"/>
</dbReference>
<dbReference type="PROSITE" id="PS50110">
    <property type="entry name" value="RESPONSE_REGULATORY"/>
    <property type="match status" value="1"/>
</dbReference>
<dbReference type="Pfam" id="PF00072">
    <property type="entry name" value="Response_reg"/>
    <property type="match status" value="1"/>
</dbReference>
<dbReference type="OrthoDB" id="9793549at2"/>
<reference evidence="3 4" key="1">
    <citation type="submission" date="2019-07" db="EMBL/GenBank/DDBJ databases">
        <title>Whole genome shotgun sequence of Cellulomonas aerilata NBRC 106308.</title>
        <authorList>
            <person name="Hosoyama A."/>
            <person name="Uohara A."/>
            <person name="Ohji S."/>
            <person name="Ichikawa N."/>
        </authorList>
    </citation>
    <scope>NUCLEOTIDE SEQUENCE [LARGE SCALE GENOMIC DNA]</scope>
    <source>
        <strain evidence="3 4">NBRC 106308</strain>
    </source>
</reference>
<proteinExistence type="predicted"/>
<organism evidence="3 4">
    <name type="scientific">Cellulomonas aerilata</name>
    <dbReference type="NCBI Taxonomy" id="515326"/>
    <lineage>
        <taxon>Bacteria</taxon>
        <taxon>Bacillati</taxon>
        <taxon>Actinomycetota</taxon>
        <taxon>Actinomycetes</taxon>
        <taxon>Micrococcales</taxon>
        <taxon>Cellulomonadaceae</taxon>
        <taxon>Cellulomonas</taxon>
    </lineage>
</organism>
<protein>
    <submittedName>
        <fullName evidence="3">Response regulator</fullName>
    </submittedName>
</protein>
<evidence type="ECO:0000256" key="1">
    <source>
        <dbReference type="PROSITE-ProRule" id="PRU00169"/>
    </source>
</evidence>
<dbReference type="Gene3D" id="3.40.50.2300">
    <property type="match status" value="1"/>
</dbReference>